<dbReference type="Pfam" id="PF13560">
    <property type="entry name" value="HTH_31"/>
    <property type="match status" value="1"/>
</dbReference>
<dbReference type="EMBL" id="CP024996">
    <property type="protein sequence ID" value="AYR25784.1"/>
    <property type="molecule type" value="Genomic_DNA"/>
</dbReference>
<proteinExistence type="predicted"/>
<dbReference type="GO" id="GO:0005829">
    <property type="term" value="C:cytosol"/>
    <property type="evidence" value="ECO:0007669"/>
    <property type="project" value="TreeGrafter"/>
</dbReference>
<protein>
    <recommendedName>
        <fullName evidence="2">HTH cro/C1-type domain-containing protein</fullName>
    </recommendedName>
</protein>
<accession>A0AAD0U6K9</accession>
<organism evidence="3 5">
    <name type="scientific">Herbaspirillum rubrisubalbicans</name>
    <dbReference type="NCBI Taxonomy" id="80842"/>
    <lineage>
        <taxon>Bacteria</taxon>
        <taxon>Pseudomonadati</taxon>
        <taxon>Pseudomonadota</taxon>
        <taxon>Betaproteobacteria</taxon>
        <taxon>Burkholderiales</taxon>
        <taxon>Oxalobacteraceae</taxon>
        <taxon>Herbaspirillum</taxon>
    </lineage>
</organism>
<dbReference type="GO" id="GO:0003677">
    <property type="term" value="F:DNA binding"/>
    <property type="evidence" value="ECO:0007669"/>
    <property type="project" value="UniProtKB-KW"/>
</dbReference>
<evidence type="ECO:0000313" key="4">
    <source>
        <dbReference type="EMBL" id="AYR25784.1"/>
    </source>
</evidence>
<dbReference type="PROSITE" id="PS50943">
    <property type="entry name" value="HTH_CROC1"/>
    <property type="match status" value="1"/>
</dbReference>
<dbReference type="PANTHER" id="PTHR46797:SF1">
    <property type="entry name" value="METHYLPHOSPHONATE SYNTHASE"/>
    <property type="match status" value="1"/>
</dbReference>
<reference evidence="3 5" key="1">
    <citation type="submission" date="2017-11" db="EMBL/GenBank/DDBJ databases">
        <title>Complete genome sequence of Herbaspirillum rubrisubalbicans DSM 11543.</title>
        <authorList>
            <person name="Chen M."/>
            <person name="An Q."/>
        </authorList>
    </citation>
    <scope>NUCLEOTIDE SEQUENCE [LARGE SCALE GENOMIC DNA]</scope>
    <source>
        <strain evidence="3 5">DSM 11543</strain>
    </source>
</reference>
<keyword evidence="1" id="KW-0238">DNA-binding</keyword>
<dbReference type="InterPro" id="IPR010982">
    <property type="entry name" value="Lambda_DNA-bd_dom_sf"/>
</dbReference>
<evidence type="ECO:0000313" key="5">
    <source>
        <dbReference type="Proteomes" id="UP000269199"/>
    </source>
</evidence>
<dbReference type="PANTHER" id="PTHR46797">
    <property type="entry name" value="HTH-TYPE TRANSCRIPTIONAL REGULATOR"/>
    <property type="match status" value="1"/>
</dbReference>
<sequence length="131" mass="14503">MNKETLGARLRATRKAKQLTQAQLAQRAGLTQGTIGNIESGIRGYGESLLDIAKALDVDPAYLRMETDVKHQDSASNDSDVPGDLSARQVVLLQLFDGLTSKQQDEIIRTLEATKQANFELIEELAQRRHK</sequence>
<dbReference type="GO" id="GO:0003700">
    <property type="term" value="F:DNA-binding transcription factor activity"/>
    <property type="evidence" value="ECO:0007669"/>
    <property type="project" value="TreeGrafter"/>
</dbReference>
<dbReference type="AlphaFoldDB" id="A0AAD0U6K9"/>
<dbReference type="EMBL" id="CP024996">
    <property type="protein sequence ID" value="AYR24238.1"/>
    <property type="molecule type" value="Genomic_DNA"/>
</dbReference>
<gene>
    <name evidence="3" type="ORF">RC54_10540</name>
    <name evidence="4" type="ORF">RC54_19065</name>
</gene>
<evidence type="ECO:0000256" key="1">
    <source>
        <dbReference type="ARBA" id="ARBA00023125"/>
    </source>
</evidence>
<dbReference type="InterPro" id="IPR001387">
    <property type="entry name" value="Cro/C1-type_HTH"/>
</dbReference>
<dbReference type="SMART" id="SM00530">
    <property type="entry name" value="HTH_XRE"/>
    <property type="match status" value="1"/>
</dbReference>
<dbReference type="RefSeq" id="WP_123020426.1">
    <property type="nucleotide sequence ID" value="NZ_CP024996.1"/>
</dbReference>
<dbReference type="SUPFAM" id="SSF47413">
    <property type="entry name" value="lambda repressor-like DNA-binding domains"/>
    <property type="match status" value="1"/>
</dbReference>
<name>A0AAD0U6K9_9BURK</name>
<evidence type="ECO:0000313" key="3">
    <source>
        <dbReference type="EMBL" id="AYR24238.1"/>
    </source>
</evidence>
<dbReference type="Proteomes" id="UP000269199">
    <property type="component" value="Chromosome"/>
</dbReference>
<feature type="domain" description="HTH cro/C1-type" evidence="2">
    <location>
        <begin position="10"/>
        <end position="63"/>
    </location>
</feature>
<dbReference type="Gene3D" id="1.10.260.40">
    <property type="entry name" value="lambda repressor-like DNA-binding domains"/>
    <property type="match status" value="1"/>
</dbReference>
<dbReference type="CDD" id="cd00093">
    <property type="entry name" value="HTH_XRE"/>
    <property type="match status" value="1"/>
</dbReference>
<dbReference type="InterPro" id="IPR050807">
    <property type="entry name" value="TransReg_Diox_bact_type"/>
</dbReference>
<evidence type="ECO:0000259" key="2">
    <source>
        <dbReference type="PROSITE" id="PS50943"/>
    </source>
</evidence>